<reference evidence="2" key="1">
    <citation type="journal article" date="2007" name="Int. J. Syst. Evol. Microbiol.">
        <title>Luteimonas composti sp. nov., a moderately thermophilic bacterium isolated from food waste.</title>
        <authorList>
            <person name="Young C.C."/>
            <person name="Kampfer P."/>
            <person name="Chen W.M."/>
            <person name="Yen W.S."/>
            <person name="Arun A.B."/>
            <person name="Lai W.A."/>
            <person name="Shen F.T."/>
            <person name="Rekha P.D."/>
            <person name="Lin K.Y."/>
            <person name="Chou J.H."/>
        </authorList>
    </citation>
    <scope>NUCLEOTIDE SEQUENCE</scope>
    <source>
        <strain evidence="2">CC-YY355</strain>
    </source>
</reference>
<sequence length="153" mass="15605">MRWLATVVAFLPAGCASVGPPTWTGAPPVTGTLHHAGAPIAGTRVRLVGGLDAATAEAVTDAEGRFSIGPLGKKGHAAHVGFSGIGESVARWKIEFQREGRWLTGWESSGGIGYAPRDTVEADCDTARPASASDIAGRGTDGAGFCRLALAAH</sequence>
<evidence type="ECO:0000313" key="2">
    <source>
        <dbReference type="EMBL" id="MDH7454103.1"/>
    </source>
</evidence>
<keyword evidence="1" id="KW-0732">Signal</keyword>
<organism evidence="2 3">
    <name type="scientific">Luteimonas composti</name>
    <dbReference type="NCBI Taxonomy" id="398257"/>
    <lineage>
        <taxon>Bacteria</taxon>
        <taxon>Pseudomonadati</taxon>
        <taxon>Pseudomonadota</taxon>
        <taxon>Gammaproteobacteria</taxon>
        <taxon>Lysobacterales</taxon>
        <taxon>Lysobacteraceae</taxon>
        <taxon>Luteimonas</taxon>
    </lineage>
</organism>
<dbReference type="RefSeq" id="WP_280943308.1">
    <property type="nucleotide sequence ID" value="NZ_JARYGX010000023.1"/>
</dbReference>
<gene>
    <name evidence="2" type="ORF">QF205_13635</name>
</gene>
<keyword evidence="3" id="KW-1185">Reference proteome</keyword>
<dbReference type="EMBL" id="JARYGX010000023">
    <property type="protein sequence ID" value="MDH7454103.1"/>
    <property type="molecule type" value="Genomic_DNA"/>
</dbReference>
<accession>A0ABT6MU30</accession>
<feature type="signal peptide" evidence="1">
    <location>
        <begin position="1"/>
        <end position="18"/>
    </location>
</feature>
<protein>
    <submittedName>
        <fullName evidence="2">Carboxypeptidase-like regulatory domain-containing protein</fullName>
    </submittedName>
</protein>
<name>A0ABT6MU30_9GAMM</name>
<comment type="caution">
    <text evidence="2">The sequence shown here is derived from an EMBL/GenBank/DDBJ whole genome shotgun (WGS) entry which is preliminary data.</text>
</comment>
<dbReference type="Proteomes" id="UP001160550">
    <property type="component" value="Unassembled WGS sequence"/>
</dbReference>
<reference evidence="2" key="2">
    <citation type="submission" date="2023-04" db="EMBL/GenBank/DDBJ databases">
        <authorList>
            <person name="Sun J.-Q."/>
        </authorList>
    </citation>
    <scope>NUCLEOTIDE SEQUENCE</scope>
    <source>
        <strain evidence="2">CC-YY355</strain>
    </source>
</reference>
<evidence type="ECO:0000313" key="3">
    <source>
        <dbReference type="Proteomes" id="UP001160550"/>
    </source>
</evidence>
<proteinExistence type="predicted"/>
<evidence type="ECO:0000256" key="1">
    <source>
        <dbReference type="SAM" id="SignalP"/>
    </source>
</evidence>
<feature type="chain" id="PRO_5046743850" evidence="1">
    <location>
        <begin position="19"/>
        <end position="153"/>
    </location>
</feature>